<dbReference type="Proteomes" id="UP001444625">
    <property type="component" value="Unassembled WGS sequence"/>
</dbReference>
<dbReference type="Pfam" id="PF13443">
    <property type="entry name" value="HTH_26"/>
    <property type="match status" value="1"/>
</dbReference>
<reference evidence="2 3" key="1">
    <citation type="submission" date="2024-05" db="EMBL/GenBank/DDBJ databases">
        <authorList>
            <person name="Haq I."/>
            <person name="Ullah Z."/>
            <person name="Ahmad R."/>
            <person name="Li M."/>
            <person name="Tong Y."/>
        </authorList>
    </citation>
    <scope>NUCLEOTIDE SEQUENCE [LARGE SCALE GENOMIC DNA]</scope>
    <source>
        <strain evidence="2 3">16A2E</strain>
    </source>
</reference>
<feature type="domain" description="HTH cro/C1-type" evidence="1">
    <location>
        <begin position="23"/>
        <end position="68"/>
    </location>
</feature>
<name>A0ABU9XBV8_9BACI</name>
<dbReference type="InterPro" id="IPR001387">
    <property type="entry name" value="Cro/C1-type_HTH"/>
</dbReference>
<accession>A0ABU9XBV8</accession>
<dbReference type="SUPFAM" id="SSF47413">
    <property type="entry name" value="lambda repressor-like DNA-binding domains"/>
    <property type="match status" value="1"/>
</dbReference>
<dbReference type="EMBL" id="JBDIML010000001">
    <property type="protein sequence ID" value="MEN2765740.1"/>
    <property type="molecule type" value="Genomic_DNA"/>
</dbReference>
<evidence type="ECO:0000313" key="2">
    <source>
        <dbReference type="EMBL" id="MEN2765740.1"/>
    </source>
</evidence>
<evidence type="ECO:0000313" key="3">
    <source>
        <dbReference type="Proteomes" id="UP001444625"/>
    </source>
</evidence>
<dbReference type="PROSITE" id="PS50943">
    <property type="entry name" value="HTH_CROC1"/>
    <property type="match status" value="1"/>
</dbReference>
<dbReference type="RefSeq" id="WP_345823214.1">
    <property type="nucleotide sequence ID" value="NZ_JBDIML010000001.1"/>
</dbReference>
<organism evidence="2 3">
    <name type="scientific">Ornithinibacillus xuwenensis</name>
    <dbReference type="NCBI Taxonomy" id="3144668"/>
    <lineage>
        <taxon>Bacteria</taxon>
        <taxon>Bacillati</taxon>
        <taxon>Bacillota</taxon>
        <taxon>Bacilli</taxon>
        <taxon>Bacillales</taxon>
        <taxon>Bacillaceae</taxon>
        <taxon>Ornithinibacillus</taxon>
    </lineage>
</organism>
<keyword evidence="3" id="KW-1185">Reference proteome</keyword>
<sequence length="74" mass="8959">MLFKVKLQEQIEKKQMKLQKFVSLRQISRETGISRPTLDRWLHTAQKQIDARKVAILCNYFECDIRDFLEFVQE</sequence>
<evidence type="ECO:0000259" key="1">
    <source>
        <dbReference type="PROSITE" id="PS50943"/>
    </source>
</evidence>
<dbReference type="Gene3D" id="1.10.260.40">
    <property type="entry name" value="lambda repressor-like DNA-binding domains"/>
    <property type="match status" value="1"/>
</dbReference>
<proteinExistence type="predicted"/>
<gene>
    <name evidence="2" type="ORF">ABC228_00945</name>
</gene>
<comment type="caution">
    <text evidence="2">The sequence shown here is derived from an EMBL/GenBank/DDBJ whole genome shotgun (WGS) entry which is preliminary data.</text>
</comment>
<dbReference type="InterPro" id="IPR010982">
    <property type="entry name" value="Lambda_DNA-bd_dom_sf"/>
</dbReference>
<protein>
    <submittedName>
        <fullName evidence="2">Helix-turn-helix transcriptional regulator</fullName>
    </submittedName>
</protein>